<sequence length="164" mass="18409">MKRRHFITGAFATTAALALGVSLYRPELEPVDAEDSHRALFAVLVPVLLDGALPRMSSPREAAINRTLDAISQTLTVLPQSQRDELELLLDGLENRLGVLVLTGSMTPLLLRSPEQLVVMLESWRDGFLEMQQQAYYGLRELIMASYYSCPEHWGTLHYSKPKI</sequence>
<reference evidence="1 2" key="1">
    <citation type="submission" date="2022-01" db="EMBL/GenBank/DDBJ databases">
        <title>Whole genome-based taxonomy of the Shewanellaceae.</title>
        <authorList>
            <person name="Martin-Rodriguez A.J."/>
        </authorList>
    </citation>
    <scope>NUCLEOTIDE SEQUENCE [LARGE SCALE GENOMIC DNA]</scope>
    <source>
        <strain evidence="1 2">DSM 21332</strain>
    </source>
</reference>
<comment type="caution">
    <text evidence="1">The sequence shown here is derived from an EMBL/GenBank/DDBJ whole genome shotgun (WGS) entry which is preliminary data.</text>
</comment>
<gene>
    <name evidence="1" type="ORF">L2725_19635</name>
</gene>
<dbReference type="Proteomes" id="UP001202831">
    <property type="component" value="Unassembled WGS sequence"/>
</dbReference>
<proteinExistence type="predicted"/>
<organism evidence="1 2">
    <name type="scientific">Shewanella corallii</name>
    <dbReference type="NCBI Taxonomy" id="560080"/>
    <lineage>
        <taxon>Bacteria</taxon>
        <taxon>Pseudomonadati</taxon>
        <taxon>Pseudomonadota</taxon>
        <taxon>Gammaproteobacteria</taxon>
        <taxon>Alteromonadales</taxon>
        <taxon>Shewanellaceae</taxon>
        <taxon>Shewanella</taxon>
    </lineage>
</organism>
<dbReference type="RefSeq" id="WP_249250525.1">
    <property type="nucleotide sequence ID" value="NZ_JAKIKT010000009.1"/>
</dbReference>
<accession>A0ABT0NBX8</accession>
<keyword evidence="2" id="KW-1185">Reference proteome</keyword>
<dbReference type="EMBL" id="JAKIKT010000009">
    <property type="protein sequence ID" value="MCL2915959.1"/>
    <property type="molecule type" value="Genomic_DNA"/>
</dbReference>
<evidence type="ECO:0000313" key="2">
    <source>
        <dbReference type="Proteomes" id="UP001202831"/>
    </source>
</evidence>
<name>A0ABT0NBX8_9GAMM</name>
<evidence type="ECO:0000313" key="1">
    <source>
        <dbReference type="EMBL" id="MCL2915959.1"/>
    </source>
</evidence>
<protein>
    <submittedName>
        <fullName evidence="1">TAT leader-containing periplasmic protein</fullName>
    </submittedName>
</protein>